<evidence type="ECO:0000256" key="2">
    <source>
        <dbReference type="ARBA" id="ARBA00023125"/>
    </source>
</evidence>
<dbReference type="OrthoDB" id="891936at2"/>
<gene>
    <name evidence="5" type="ORF">SAMN04488541_100747</name>
</gene>
<dbReference type="AlphaFoldDB" id="A0A1I2DLC2"/>
<dbReference type="InterPro" id="IPR010982">
    <property type="entry name" value="Lambda_DNA-bd_dom_sf"/>
</dbReference>
<organism evidence="5 6">
    <name type="scientific">Thermoflexibacter ruber</name>
    <dbReference type="NCBI Taxonomy" id="1003"/>
    <lineage>
        <taxon>Bacteria</taxon>
        <taxon>Pseudomonadati</taxon>
        <taxon>Bacteroidota</taxon>
        <taxon>Cytophagia</taxon>
        <taxon>Cytophagales</taxon>
        <taxon>Thermoflexibacteraceae</taxon>
        <taxon>Thermoflexibacter</taxon>
    </lineage>
</organism>
<keyword evidence="3" id="KW-0804">Transcription</keyword>
<keyword evidence="6" id="KW-1185">Reference proteome</keyword>
<dbReference type="SUPFAM" id="SSF47413">
    <property type="entry name" value="lambda repressor-like DNA-binding domains"/>
    <property type="match status" value="1"/>
</dbReference>
<evidence type="ECO:0000256" key="3">
    <source>
        <dbReference type="ARBA" id="ARBA00023163"/>
    </source>
</evidence>
<dbReference type="Gene3D" id="3.40.50.2300">
    <property type="match status" value="2"/>
</dbReference>
<dbReference type="GO" id="GO:0000976">
    <property type="term" value="F:transcription cis-regulatory region binding"/>
    <property type="evidence" value="ECO:0007669"/>
    <property type="project" value="TreeGrafter"/>
</dbReference>
<dbReference type="Pfam" id="PF13377">
    <property type="entry name" value="Peripla_BP_3"/>
    <property type="match status" value="1"/>
</dbReference>
<proteinExistence type="predicted"/>
<evidence type="ECO:0000313" key="5">
    <source>
        <dbReference type="EMBL" id="SFE80720.1"/>
    </source>
</evidence>
<dbReference type="PANTHER" id="PTHR30146:SF109">
    <property type="entry name" value="HTH-TYPE TRANSCRIPTIONAL REGULATOR GALS"/>
    <property type="match status" value="1"/>
</dbReference>
<dbReference type="RefSeq" id="WP_091541389.1">
    <property type="nucleotide sequence ID" value="NZ_FONY01000007.1"/>
</dbReference>
<accession>A0A1I2DLC2</accession>
<dbReference type="EMBL" id="FONY01000007">
    <property type="protein sequence ID" value="SFE80720.1"/>
    <property type="molecule type" value="Genomic_DNA"/>
</dbReference>
<dbReference type="CDD" id="cd06267">
    <property type="entry name" value="PBP1_LacI_sugar_binding-like"/>
    <property type="match status" value="1"/>
</dbReference>
<dbReference type="SUPFAM" id="SSF53822">
    <property type="entry name" value="Periplasmic binding protein-like I"/>
    <property type="match status" value="1"/>
</dbReference>
<dbReference type="Proteomes" id="UP000199513">
    <property type="component" value="Unassembled WGS sequence"/>
</dbReference>
<keyword evidence="1" id="KW-0805">Transcription regulation</keyword>
<reference evidence="5 6" key="1">
    <citation type="submission" date="2016-10" db="EMBL/GenBank/DDBJ databases">
        <authorList>
            <person name="de Groot N.N."/>
        </authorList>
    </citation>
    <scope>NUCLEOTIDE SEQUENCE [LARGE SCALE GENOMIC DNA]</scope>
    <source>
        <strain>GEY</strain>
        <strain evidence="6">DSM 9560</strain>
    </source>
</reference>
<protein>
    <submittedName>
        <fullName evidence="5">Transcriptional regulator, LacI family</fullName>
    </submittedName>
</protein>
<dbReference type="Gene3D" id="1.10.260.40">
    <property type="entry name" value="lambda repressor-like DNA-binding domains"/>
    <property type="match status" value="1"/>
</dbReference>
<sequence length="342" mass="38178">MTKINLKILAHELGVSVSTVSKALQDSYEISQETKDKVRSLARKLNFQPNPYASSLRRHQTRTIAVIVPEIANNFFALAINGIESIAQEKGYHVLIYLTHDSYEKEKSICEHLQSGRIDGVLMSVTTETQEYEHIAKLMDKGILLVFFDRVRHEIETAKVTTDDFVSGLSATEHLIQNGAKRIAYLSLSPNLSIDYKRKAGYLEGLHKYNISQAPELIVECTNNDEEAYQRIKALLTSPHRPDGVFASVEKLATIAYAVCQELSLQIPQDVKLICFSNLKIAALLSPSLSTITQPAFEIGKEAASILFQHLDRKRASIPNENIVLKSILVPRASSQGETLMI</sequence>
<dbReference type="CDD" id="cd01392">
    <property type="entry name" value="HTH_LacI"/>
    <property type="match status" value="1"/>
</dbReference>
<evidence type="ECO:0000313" key="6">
    <source>
        <dbReference type="Proteomes" id="UP000199513"/>
    </source>
</evidence>
<dbReference type="PANTHER" id="PTHR30146">
    <property type="entry name" value="LACI-RELATED TRANSCRIPTIONAL REPRESSOR"/>
    <property type="match status" value="1"/>
</dbReference>
<dbReference type="InterPro" id="IPR028082">
    <property type="entry name" value="Peripla_BP_I"/>
</dbReference>
<evidence type="ECO:0000259" key="4">
    <source>
        <dbReference type="PROSITE" id="PS50932"/>
    </source>
</evidence>
<feature type="domain" description="HTH lacI-type" evidence="4">
    <location>
        <begin position="4"/>
        <end position="58"/>
    </location>
</feature>
<dbReference type="GO" id="GO:0003700">
    <property type="term" value="F:DNA-binding transcription factor activity"/>
    <property type="evidence" value="ECO:0007669"/>
    <property type="project" value="TreeGrafter"/>
</dbReference>
<dbReference type="SMART" id="SM00354">
    <property type="entry name" value="HTH_LACI"/>
    <property type="match status" value="1"/>
</dbReference>
<dbReference type="STRING" id="1003.SAMN04488541_100747"/>
<keyword evidence="2" id="KW-0238">DNA-binding</keyword>
<dbReference type="PROSITE" id="PS50932">
    <property type="entry name" value="HTH_LACI_2"/>
    <property type="match status" value="1"/>
</dbReference>
<dbReference type="Pfam" id="PF00356">
    <property type="entry name" value="LacI"/>
    <property type="match status" value="1"/>
</dbReference>
<dbReference type="InterPro" id="IPR000843">
    <property type="entry name" value="HTH_LacI"/>
</dbReference>
<name>A0A1I2DLC2_9BACT</name>
<evidence type="ECO:0000256" key="1">
    <source>
        <dbReference type="ARBA" id="ARBA00023015"/>
    </source>
</evidence>
<dbReference type="InterPro" id="IPR046335">
    <property type="entry name" value="LacI/GalR-like_sensor"/>
</dbReference>